<evidence type="ECO:0000313" key="2">
    <source>
        <dbReference type="EMBL" id="RKS87812.1"/>
    </source>
</evidence>
<comment type="caution">
    <text evidence="2">The sequence shown here is derived from an EMBL/GenBank/DDBJ whole genome shotgun (WGS) entry which is preliminary data.</text>
</comment>
<keyword evidence="1" id="KW-0472">Membrane</keyword>
<sequence length="319" mass="36605">MKKASFFKLPLLLAFAYWLMGLIITFGMIFIRTNDLMNSYSQSMAVFIGFSVAQIPNLLLLIVILACSLYSYAVNELTTKNVLLLILIALTINIVVFLFNHFITPIFIQFYLSNIAQYYDSILMFSYQFVIALAKYIVIGLICFWAVMGFKNMFNRNINQKLLQQSNSAKIHLTLFILLFISMSSLFLVPLVFSLLSHNQDNSAYQAMLWFLVFSMIFILMLVFVVRTCFDYAFDSLQIAKMIKSTVLVLIVSAVAIIVIAGLTAFIITKIPYHYFVLNQKLMLLIVLFEIFIQCVFVFFIARVCTKRYFSSGFNATAQ</sequence>
<keyword evidence="3" id="KW-1185">Reference proteome</keyword>
<feature type="transmembrane region" description="Helical" evidence="1">
    <location>
        <begin position="281"/>
        <end position="302"/>
    </location>
</feature>
<feature type="transmembrane region" description="Helical" evidence="1">
    <location>
        <begin position="171"/>
        <end position="196"/>
    </location>
</feature>
<dbReference type="RefSeq" id="WP_121144681.1">
    <property type="nucleotide sequence ID" value="NZ_RBWY01000001.1"/>
</dbReference>
<gene>
    <name evidence="2" type="ORF">DES39_1057</name>
</gene>
<feature type="transmembrane region" description="Helical" evidence="1">
    <location>
        <begin position="124"/>
        <end position="150"/>
    </location>
</feature>
<name>A0A495RJU2_9GAMM</name>
<feature type="transmembrane region" description="Helical" evidence="1">
    <location>
        <begin position="208"/>
        <end position="226"/>
    </location>
</feature>
<feature type="transmembrane region" description="Helical" evidence="1">
    <location>
        <begin position="247"/>
        <end position="269"/>
    </location>
</feature>
<evidence type="ECO:0000256" key="1">
    <source>
        <dbReference type="SAM" id="Phobius"/>
    </source>
</evidence>
<protein>
    <submittedName>
        <fullName evidence="2">Uncharacterized protein</fullName>
    </submittedName>
</protein>
<dbReference type="AlphaFoldDB" id="A0A495RJU2"/>
<reference evidence="2 3" key="1">
    <citation type="submission" date="2018-10" db="EMBL/GenBank/DDBJ databases">
        <title>Genomic Encyclopedia of Type Strains, Phase IV (KMG-IV): sequencing the most valuable type-strain genomes for metagenomic binning, comparative biology and taxonomic classification.</title>
        <authorList>
            <person name="Goeker M."/>
        </authorList>
    </citation>
    <scope>NUCLEOTIDE SEQUENCE [LARGE SCALE GENOMIC DNA]</scope>
    <source>
        <strain evidence="2 3">DSM 22228</strain>
    </source>
</reference>
<dbReference type="EMBL" id="RBWY01000001">
    <property type="protein sequence ID" value="RKS87812.1"/>
    <property type="molecule type" value="Genomic_DNA"/>
</dbReference>
<accession>A0A495RJU2</accession>
<feature type="transmembrane region" description="Helical" evidence="1">
    <location>
        <begin position="12"/>
        <end position="31"/>
    </location>
</feature>
<evidence type="ECO:0000313" key="3">
    <source>
        <dbReference type="Proteomes" id="UP000278542"/>
    </source>
</evidence>
<feature type="transmembrane region" description="Helical" evidence="1">
    <location>
        <begin position="82"/>
        <end position="112"/>
    </location>
</feature>
<feature type="transmembrane region" description="Helical" evidence="1">
    <location>
        <begin position="43"/>
        <end position="70"/>
    </location>
</feature>
<proteinExistence type="predicted"/>
<organism evidence="2 3">
    <name type="scientific">Orbus hercynius</name>
    <dbReference type="NCBI Taxonomy" id="593135"/>
    <lineage>
        <taxon>Bacteria</taxon>
        <taxon>Pseudomonadati</taxon>
        <taxon>Pseudomonadota</taxon>
        <taxon>Gammaproteobacteria</taxon>
        <taxon>Orbales</taxon>
        <taxon>Orbaceae</taxon>
        <taxon>Orbus</taxon>
    </lineage>
</organism>
<dbReference type="Proteomes" id="UP000278542">
    <property type="component" value="Unassembled WGS sequence"/>
</dbReference>
<keyword evidence="1" id="KW-0812">Transmembrane</keyword>
<keyword evidence="1" id="KW-1133">Transmembrane helix</keyword>